<reference evidence="1" key="1">
    <citation type="journal article" date="2023" name="DNA Res.">
        <title>Chromosome-level genome assembly of Phrynocephalus forsythii using third-generation DNA sequencing and Hi-C analysis.</title>
        <authorList>
            <person name="Qi Y."/>
            <person name="Zhao W."/>
            <person name="Zhao Y."/>
            <person name="Niu C."/>
            <person name="Cao S."/>
            <person name="Zhang Y."/>
        </authorList>
    </citation>
    <scope>NUCLEOTIDE SEQUENCE</scope>
    <source>
        <tissue evidence="1">Muscle</tissue>
    </source>
</reference>
<organism evidence="1 2">
    <name type="scientific">Phrynocephalus forsythii</name>
    <dbReference type="NCBI Taxonomy" id="171643"/>
    <lineage>
        <taxon>Eukaryota</taxon>
        <taxon>Metazoa</taxon>
        <taxon>Chordata</taxon>
        <taxon>Craniata</taxon>
        <taxon>Vertebrata</taxon>
        <taxon>Euteleostomi</taxon>
        <taxon>Lepidosauria</taxon>
        <taxon>Squamata</taxon>
        <taxon>Bifurcata</taxon>
        <taxon>Unidentata</taxon>
        <taxon>Episquamata</taxon>
        <taxon>Toxicofera</taxon>
        <taxon>Iguania</taxon>
        <taxon>Acrodonta</taxon>
        <taxon>Agamidae</taxon>
        <taxon>Agaminae</taxon>
        <taxon>Phrynocephalus</taxon>
    </lineage>
</organism>
<evidence type="ECO:0000313" key="2">
    <source>
        <dbReference type="Proteomes" id="UP001142489"/>
    </source>
</evidence>
<accession>A0A9Q1ATJ0</accession>
<gene>
    <name evidence="1" type="ORF">JRQ81_007333</name>
</gene>
<evidence type="ECO:0000313" key="1">
    <source>
        <dbReference type="EMBL" id="KAJ7310419.1"/>
    </source>
</evidence>
<comment type="caution">
    <text evidence="1">The sequence shown here is derived from an EMBL/GenBank/DDBJ whole genome shotgun (WGS) entry which is preliminary data.</text>
</comment>
<proteinExistence type="predicted"/>
<dbReference type="AlphaFoldDB" id="A0A9Q1ATJ0"/>
<sequence>MREEQAHGADEQKDLLCSKQTETTLEPLSAGGHLSGRRTQASHSLHWQEELPPRLLLGSHPSALLICWQGVKVPMFIRQGRVSGKAEPVLLRVLQGPWTAATFLVKIGKPATTGLGRTCKGMEVHGSGNRESWRLASE</sequence>
<dbReference type="Proteomes" id="UP001142489">
    <property type="component" value="Unassembled WGS sequence"/>
</dbReference>
<protein>
    <submittedName>
        <fullName evidence="1">Uncharacterized protein</fullName>
    </submittedName>
</protein>
<dbReference type="EMBL" id="JAPFRF010000015">
    <property type="protein sequence ID" value="KAJ7310419.1"/>
    <property type="molecule type" value="Genomic_DNA"/>
</dbReference>
<keyword evidence="2" id="KW-1185">Reference proteome</keyword>
<name>A0A9Q1ATJ0_9SAUR</name>